<accession>A0A4C1YE40</accession>
<reference evidence="1 2" key="1">
    <citation type="journal article" date="2019" name="Commun. Biol.">
        <title>The bagworm genome reveals a unique fibroin gene that provides high tensile strength.</title>
        <authorList>
            <person name="Kono N."/>
            <person name="Nakamura H."/>
            <person name="Ohtoshi R."/>
            <person name="Tomita M."/>
            <person name="Numata K."/>
            <person name="Arakawa K."/>
        </authorList>
    </citation>
    <scope>NUCLEOTIDE SEQUENCE [LARGE SCALE GENOMIC DNA]</scope>
</reference>
<dbReference type="EMBL" id="BGZK01001205">
    <property type="protein sequence ID" value="GBP74376.1"/>
    <property type="molecule type" value="Genomic_DNA"/>
</dbReference>
<dbReference type="AlphaFoldDB" id="A0A4C1YE40"/>
<name>A0A4C1YE40_EUMVA</name>
<comment type="caution">
    <text evidence="1">The sequence shown here is derived from an EMBL/GenBank/DDBJ whole genome shotgun (WGS) entry which is preliminary data.</text>
</comment>
<sequence length="88" mass="10171">MDGLHVDRYVNGDFYRAGNDILAEAFLGGRYWEKDQCKNSEISQLHYAIQIFMSIQLVRAAEGRTEIIVSDRLRRENSNDAFVTDEID</sequence>
<protein>
    <submittedName>
        <fullName evidence="1">Uncharacterized protein</fullName>
    </submittedName>
</protein>
<proteinExistence type="predicted"/>
<evidence type="ECO:0000313" key="1">
    <source>
        <dbReference type="EMBL" id="GBP74376.1"/>
    </source>
</evidence>
<dbReference type="Proteomes" id="UP000299102">
    <property type="component" value="Unassembled WGS sequence"/>
</dbReference>
<organism evidence="1 2">
    <name type="scientific">Eumeta variegata</name>
    <name type="common">Bagworm moth</name>
    <name type="synonym">Eumeta japonica</name>
    <dbReference type="NCBI Taxonomy" id="151549"/>
    <lineage>
        <taxon>Eukaryota</taxon>
        <taxon>Metazoa</taxon>
        <taxon>Ecdysozoa</taxon>
        <taxon>Arthropoda</taxon>
        <taxon>Hexapoda</taxon>
        <taxon>Insecta</taxon>
        <taxon>Pterygota</taxon>
        <taxon>Neoptera</taxon>
        <taxon>Endopterygota</taxon>
        <taxon>Lepidoptera</taxon>
        <taxon>Glossata</taxon>
        <taxon>Ditrysia</taxon>
        <taxon>Tineoidea</taxon>
        <taxon>Psychidae</taxon>
        <taxon>Oiketicinae</taxon>
        <taxon>Eumeta</taxon>
    </lineage>
</organism>
<gene>
    <name evidence="1" type="ORF">EVAR_51561_1</name>
</gene>
<keyword evidence="2" id="KW-1185">Reference proteome</keyword>
<evidence type="ECO:0000313" key="2">
    <source>
        <dbReference type="Proteomes" id="UP000299102"/>
    </source>
</evidence>